<organism evidence="1">
    <name type="scientific">Siphoviridae sp. ctrpg19</name>
    <dbReference type="NCBI Taxonomy" id="2826481"/>
    <lineage>
        <taxon>Viruses</taxon>
        <taxon>Duplodnaviria</taxon>
        <taxon>Heunggongvirae</taxon>
        <taxon>Uroviricota</taxon>
        <taxon>Caudoviricetes</taxon>
    </lineage>
</organism>
<reference evidence="1" key="1">
    <citation type="journal article" date="2021" name="Proc. Natl. Acad. Sci. U.S.A.">
        <title>A Catalog of Tens of Thousands of Viruses from Human Metagenomes Reveals Hidden Associations with Chronic Diseases.</title>
        <authorList>
            <person name="Tisza M.J."/>
            <person name="Buck C.B."/>
        </authorList>
    </citation>
    <scope>NUCLEOTIDE SEQUENCE</scope>
    <source>
        <strain evidence="1">Ctrpg19</strain>
    </source>
</reference>
<sequence>MPKYLDIGNIAKNTGGEDVYNTKLAYRINVDAKVIKTLVKTPVKVNTIDVSQIAASFTAFVPSRVILATQGTQQDEKMNCLRLYNNYDGTGDAGLLAQIKLNSDEEISVQDSQQYSLMIEWTMTFGNMPNS</sequence>
<evidence type="ECO:0000313" key="1">
    <source>
        <dbReference type="EMBL" id="DAD82734.1"/>
    </source>
</evidence>
<protein>
    <submittedName>
        <fullName evidence="1">Uncharacterized protein</fullName>
    </submittedName>
</protein>
<proteinExistence type="predicted"/>
<accession>A0A8S5MKJ6</accession>
<dbReference type="EMBL" id="BK014923">
    <property type="protein sequence ID" value="DAD82734.1"/>
    <property type="molecule type" value="Genomic_DNA"/>
</dbReference>
<name>A0A8S5MKJ6_9CAUD</name>